<evidence type="ECO:0000256" key="10">
    <source>
        <dbReference type="ARBA" id="ARBA00031323"/>
    </source>
</evidence>
<dbReference type="OrthoDB" id="5143400at2"/>
<evidence type="ECO:0000256" key="8">
    <source>
        <dbReference type="ARBA" id="ARBA00022691"/>
    </source>
</evidence>
<evidence type="ECO:0000256" key="6">
    <source>
        <dbReference type="ARBA" id="ARBA00022603"/>
    </source>
</evidence>
<keyword evidence="6 12" id="KW-0489">Methyltransferase</keyword>
<dbReference type="PANTHER" id="PTHR11579:SF0">
    <property type="entry name" value="PROTEIN-L-ISOASPARTATE(D-ASPARTATE) O-METHYLTRANSFERASE"/>
    <property type="match status" value="1"/>
</dbReference>
<reference evidence="12 13" key="1">
    <citation type="submission" date="2015-02" db="EMBL/GenBank/DDBJ databases">
        <title>Genome sequence of thermotolerant Streptomyces cyaneogriseus subsp. Noncyanogenus NMWT1, the producer of nematocidal antibiotics nemadectin.</title>
        <authorList>
            <person name="Wang H."/>
            <person name="Li C."/>
            <person name="Xiang W."/>
            <person name="Wang X."/>
        </authorList>
    </citation>
    <scope>NUCLEOTIDE SEQUENCE [LARGE SCALE GENOMIC DNA]</scope>
    <source>
        <strain evidence="12 13">NMWT 1</strain>
    </source>
</reference>
<evidence type="ECO:0000256" key="3">
    <source>
        <dbReference type="ARBA" id="ARBA00011890"/>
    </source>
</evidence>
<keyword evidence="5" id="KW-0963">Cytoplasm</keyword>
<organism evidence="12 13">
    <name type="scientific">Streptomyces cyaneogriseus subsp. noncyanogenus</name>
    <dbReference type="NCBI Taxonomy" id="477245"/>
    <lineage>
        <taxon>Bacteria</taxon>
        <taxon>Bacillati</taxon>
        <taxon>Actinomycetota</taxon>
        <taxon>Actinomycetes</taxon>
        <taxon>Kitasatosporales</taxon>
        <taxon>Streptomycetaceae</taxon>
        <taxon>Streptomyces</taxon>
    </lineage>
</organism>
<dbReference type="PANTHER" id="PTHR11579">
    <property type="entry name" value="PROTEIN-L-ISOASPARTATE O-METHYLTRANSFERASE"/>
    <property type="match status" value="1"/>
</dbReference>
<protein>
    <recommendedName>
        <fullName evidence="4">Protein-L-isoaspartate O-methyltransferase</fullName>
        <ecNumber evidence="3">2.1.1.77</ecNumber>
    </recommendedName>
    <alternativeName>
        <fullName evidence="11">L-isoaspartyl protein carboxyl methyltransferase</fullName>
    </alternativeName>
    <alternativeName>
        <fullName evidence="9">Protein L-isoaspartyl methyltransferase</fullName>
    </alternativeName>
    <alternativeName>
        <fullName evidence="10">Protein-beta-aspartate methyltransferase</fullName>
    </alternativeName>
</protein>
<dbReference type="CDD" id="cd02440">
    <property type="entry name" value="AdoMet_MTases"/>
    <property type="match status" value="1"/>
</dbReference>
<evidence type="ECO:0000256" key="11">
    <source>
        <dbReference type="ARBA" id="ARBA00031350"/>
    </source>
</evidence>
<sequence>MARLAAQLERSGALRDRRWVAAFADTPRHVFVQSWLEQETGDRGITVWRRRATDDVTLASVYRDATLVTRLDPATAERVDETAWTGIPTSSSTQPSLMAGMLEELGAEDGQRVLEIGTGTGYNAALLCARLGDAVVHSMDIDQELVDAARQRLAGIGYQPRLLDGDGTQGWPAGGPFDRVIATCSVPAIPTAWLEQLRPGGVVVADVALGIEGGLVRLSHRGDGRARGFFTATPGRFMPARDDARAYPARERAARAPMAGTRPTALTAEEIRANYPLRLVLAFRLPGTELVYHVDEEGTALQLQREDGSWARVPLAGENTGMVTYGGDDGLWKEAEAAREWWAAAGRPEQDRFGYARETDGSSYVRYLPDGTVWKVSG</sequence>
<evidence type="ECO:0000256" key="5">
    <source>
        <dbReference type="ARBA" id="ARBA00022490"/>
    </source>
</evidence>
<dbReference type="GO" id="GO:0032259">
    <property type="term" value="P:methylation"/>
    <property type="evidence" value="ECO:0007669"/>
    <property type="project" value="UniProtKB-KW"/>
</dbReference>
<dbReference type="EC" id="2.1.1.77" evidence="3"/>
<evidence type="ECO:0000256" key="4">
    <source>
        <dbReference type="ARBA" id="ARBA00013346"/>
    </source>
</evidence>
<dbReference type="EMBL" id="CP010849">
    <property type="protein sequence ID" value="AJP05621.1"/>
    <property type="molecule type" value="Genomic_DNA"/>
</dbReference>
<evidence type="ECO:0000256" key="7">
    <source>
        <dbReference type="ARBA" id="ARBA00022679"/>
    </source>
</evidence>
<evidence type="ECO:0000313" key="13">
    <source>
        <dbReference type="Proteomes" id="UP000032234"/>
    </source>
</evidence>
<dbReference type="Gene3D" id="3.40.50.150">
    <property type="entry name" value="Vaccinia Virus protein VP39"/>
    <property type="match status" value="1"/>
</dbReference>
<dbReference type="InterPro" id="IPR000682">
    <property type="entry name" value="PCMT"/>
</dbReference>
<dbReference type="HOGENOM" id="CLU_037629_0_1_11"/>
<keyword evidence="13" id="KW-1185">Reference proteome</keyword>
<dbReference type="InterPro" id="IPR029063">
    <property type="entry name" value="SAM-dependent_MTases_sf"/>
</dbReference>
<dbReference type="AlphaFoldDB" id="A0A0C5GM87"/>
<accession>A0A0C5GM87</accession>
<keyword evidence="7 12" id="KW-0808">Transferase</keyword>
<evidence type="ECO:0000313" key="12">
    <source>
        <dbReference type="EMBL" id="AJP05621.1"/>
    </source>
</evidence>
<evidence type="ECO:0000256" key="9">
    <source>
        <dbReference type="ARBA" id="ARBA00030757"/>
    </source>
</evidence>
<comment type="similarity">
    <text evidence="2">Belongs to the methyltransferase superfamily. L-isoaspartyl/D-aspartyl protein methyltransferase family.</text>
</comment>
<dbReference type="SUPFAM" id="SSF53335">
    <property type="entry name" value="S-adenosyl-L-methionine-dependent methyltransferases"/>
    <property type="match status" value="1"/>
</dbReference>
<gene>
    <name evidence="12" type="ORF">TU94_11075</name>
</gene>
<comment type="subcellular location">
    <subcellularLocation>
        <location evidence="1">Cytoplasm</location>
    </subcellularLocation>
</comment>
<dbReference type="GO" id="GO:0005737">
    <property type="term" value="C:cytoplasm"/>
    <property type="evidence" value="ECO:0007669"/>
    <property type="project" value="UniProtKB-SubCell"/>
</dbReference>
<keyword evidence="8" id="KW-0949">S-adenosyl-L-methionine</keyword>
<dbReference type="KEGG" id="scw:TU94_11075"/>
<dbReference type="Proteomes" id="UP000032234">
    <property type="component" value="Chromosome"/>
</dbReference>
<name>A0A0C5GM87_9ACTN</name>
<evidence type="ECO:0000256" key="2">
    <source>
        <dbReference type="ARBA" id="ARBA00005369"/>
    </source>
</evidence>
<dbReference type="GO" id="GO:0004719">
    <property type="term" value="F:protein-L-isoaspartate (D-aspartate) O-methyltransferase activity"/>
    <property type="evidence" value="ECO:0007669"/>
    <property type="project" value="UniProtKB-EC"/>
</dbReference>
<evidence type="ECO:0000256" key="1">
    <source>
        <dbReference type="ARBA" id="ARBA00004496"/>
    </source>
</evidence>
<dbReference type="STRING" id="477245.TU94_11075"/>
<proteinExistence type="inferred from homology"/>
<dbReference type="Pfam" id="PF01135">
    <property type="entry name" value="PCMT"/>
    <property type="match status" value="1"/>
</dbReference>
<dbReference type="PATRIC" id="fig|477245.3.peg.2360"/>